<feature type="transmembrane region" description="Helical" evidence="2">
    <location>
        <begin position="74"/>
        <end position="96"/>
    </location>
</feature>
<evidence type="ECO:0000256" key="2">
    <source>
        <dbReference type="SAM" id="Phobius"/>
    </source>
</evidence>
<dbReference type="InterPro" id="IPR032751">
    <property type="entry name" value="Fuseless"/>
</dbReference>
<feature type="compositionally biased region" description="Polar residues" evidence="1">
    <location>
        <begin position="183"/>
        <end position="192"/>
    </location>
</feature>
<name>A0A8J1U4S3_OWEFU</name>
<feature type="transmembrane region" description="Helical" evidence="2">
    <location>
        <begin position="116"/>
        <end position="142"/>
    </location>
</feature>
<feature type="region of interest" description="Disordered" evidence="1">
    <location>
        <begin position="178"/>
        <end position="200"/>
    </location>
</feature>
<dbReference type="EMBL" id="CAIIXF020000008">
    <property type="protein sequence ID" value="CAH1791193.1"/>
    <property type="molecule type" value="Genomic_DNA"/>
</dbReference>
<feature type="transmembrane region" description="Helical" evidence="2">
    <location>
        <begin position="5"/>
        <end position="23"/>
    </location>
</feature>
<feature type="transmembrane region" description="Helical" evidence="2">
    <location>
        <begin position="43"/>
        <end position="62"/>
    </location>
</feature>
<evidence type="ECO:0000313" key="4">
    <source>
        <dbReference type="Proteomes" id="UP000749559"/>
    </source>
</evidence>
<reference evidence="3" key="1">
    <citation type="submission" date="2022-03" db="EMBL/GenBank/DDBJ databases">
        <authorList>
            <person name="Martin C."/>
        </authorList>
    </citation>
    <scope>NUCLEOTIDE SEQUENCE</scope>
</reference>
<evidence type="ECO:0000313" key="3">
    <source>
        <dbReference type="EMBL" id="CAH1791193.1"/>
    </source>
</evidence>
<dbReference type="AlphaFoldDB" id="A0A8J1U4S3"/>
<keyword evidence="2" id="KW-0472">Membrane</keyword>
<keyword evidence="2" id="KW-0812">Transmembrane</keyword>
<dbReference type="PANTHER" id="PTHR35270">
    <property type="entry name" value="FUSELESS, ISOFORM A"/>
    <property type="match status" value="1"/>
</dbReference>
<protein>
    <submittedName>
        <fullName evidence="3">Uncharacterized protein</fullName>
    </submittedName>
</protein>
<dbReference type="Pfam" id="PF15993">
    <property type="entry name" value="Fuseless"/>
    <property type="match status" value="1"/>
</dbReference>
<feature type="non-terminal residue" evidence="3">
    <location>
        <position position="232"/>
    </location>
</feature>
<dbReference type="Proteomes" id="UP000749559">
    <property type="component" value="Unassembled WGS sequence"/>
</dbReference>
<sequence>TLDQFFSHFICLVLTAIMWRAVWRVSDSLLFPGQRTQSAVTSLIIGYSMNVIVVILQIPAFYISRKLSKNPNKFFKIAFEDLYLFFVSMATIQSWRGCWDLTNIFIVERYPLYVKWLLHFAGFFTAVIIQTTHTLFGVAIFVDGSFPGGTGVVLPMQYLTVWFRDKIVNQTHLAPHEPPHEVTLSSGQSNQGFRPDEHNHDEKINQQQDNRLDDNKNILDHSGQNICDVTEL</sequence>
<keyword evidence="4" id="KW-1185">Reference proteome</keyword>
<comment type="caution">
    <text evidence="3">The sequence shown here is derived from an EMBL/GenBank/DDBJ whole genome shotgun (WGS) entry which is preliminary data.</text>
</comment>
<organism evidence="3 4">
    <name type="scientific">Owenia fusiformis</name>
    <name type="common">Polychaete worm</name>
    <dbReference type="NCBI Taxonomy" id="6347"/>
    <lineage>
        <taxon>Eukaryota</taxon>
        <taxon>Metazoa</taxon>
        <taxon>Spiralia</taxon>
        <taxon>Lophotrochozoa</taxon>
        <taxon>Annelida</taxon>
        <taxon>Polychaeta</taxon>
        <taxon>Sedentaria</taxon>
        <taxon>Canalipalpata</taxon>
        <taxon>Sabellida</taxon>
        <taxon>Oweniida</taxon>
        <taxon>Oweniidae</taxon>
        <taxon>Owenia</taxon>
    </lineage>
</organism>
<dbReference type="OrthoDB" id="45313at2759"/>
<gene>
    <name evidence="3" type="ORF">OFUS_LOCUS16306</name>
</gene>
<proteinExistence type="predicted"/>
<dbReference type="PANTHER" id="PTHR35270:SF2">
    <property type="entry name" value="FUSELESS, ISOFORM A"/>
    <property type="match status" value="1"/>
</dbReference>
<keyword evidence="2" id="KW-1133">Transmembrane helix</keyword>
<evidence type="ECO:0000256" key="1">
    <source>
        <dbReference type="SAM" id="MobiDB-lite"/>
    </source>
</evidence>
<accession>A0A8J1U4S3</accession>